<comment type="caution">
    <text evidence="9">The sequence shown here is derived from an EMBL/GenBank/DDBJ whole genome shotgun (WGS) entry which is preliminary data.</text>
</comment>
<feature type="domain" description="PIN" evidence="8">
    <location>
        <begin position="2"/>
        <end position="120"/>
    </location>
</feature>
<keyword evidence="4" id="KW-0479">Metal-binding</keyword>
<proteinExistence type="inferred from homology"/>
<organism evidence="9 10">
    <name type="scientific">Entotheonella factor</name>
    <dbReference type="NCBI Taxonomy" id="1429438"/>
    <lineage>
        <taxon>Bacteria</taxon>
        <taxon>Pseudomonadati</taxon>
        <taxon>Nitrospinota/Tectimicrobiota group</taxon>
        <taxon>Candidatus Tectimicrobiota</taxon>
        <taxon>Candidatus Entotheonellia</taxon>
        <taxon>Candidatus Entotheonellales</taxon>
        <taxon>Candidatus Entotheonellaceae</taxon>
        <taxon>Candidatus Entotheonella</taxon>
    </lineage>
</organism>
<evidence type="ECO:0000259" key="8">
    <source>
        <dbReference type="Pfam" id="PF01850"/>
    </source>
</evidence>
<dbReference type="PANTHER" id="PTHR33653:SF1">
    <property type="entry name" value="RIBONUCLEASE VAPC2"/>
    <property type="match status" value="1"/>
</dbReference>
<dbReference type="AlphaFoldDB" id="W4L3W4"/>
<evidence type="ECO:0000313" key="10">
    <source>
        <dbReference type="Proteomes" id="UP000019141"/>
    </source>
</evidence>
<keyword evidence="5" id="KW-0378">Hydrolase</keyword>
<dbReference type="Gene3D" id="3.40.50.1010">
    <property type="entry name" value="5'-nuclease"/>
    <property type="match status" value="1"/>
</dbReference>
<dbReference type="HOGENOM" id="CLU_118482_8_0_7"/>
<dbReference type="PANTHER" id="PTHR33653">
    <property type="entry name" value="RIBONUCLEASE VAPC2"/>
    <property type="match status" value="1"/>
</dbReference>
<evidence type="ECO:0000256" key="5">
    <source>
        <dbReference type="ARBA" id="ARBA00022801"/>
    </source>
</evidence>
<dbReference type="Pfam" id="PF01850">
    <property type="entry name" value="PIN"/>
    <property type="match status" value="1"/>
</dbReference>
<protein>
    <recommendedName>
        <fullName evidence="8">PIN domain-containing protein</fullName>
    </recommendedName>
</protein>
<evidence type="ECO:0000256" key="7">
    <source>
        <dbReference type="ARBA" id="ARBA00038093"/>
    </source>
</evidence>
<name>W4L3W4_ENTF1</name>
<dbReference type="EMBL" id="AZHW01001729">
    <property type="protein sequence ID" value="ETW92026.1"/>
    <property type="molecule type" value="Genomic_DNA"/>
</dbReference>
<reference evidence="9 10" key="1">
    <citation type="journal article" date="2014" name="Nature">
        <title>An environmental bacterial taxon with a large and distinct metabolic repertoire.</title>
        <authorList>
            <person name="Wilson M.C."/>
            <person name="Mori T."/>
            <person name="Ruckert C."/>
            <person name="Uria A.R."/>
            <person name="Helf M.J."/>
            <person name="Takada K."/>
            <person name="Gernert C."/>
            <person name="Steffens U.A."/>
            <person name="Heycke N."/>
            <person name="Schmitt S."/>
            <person name="Rinke C."/>
            <person name="Helfrich E.J."/>
            <person name="Brachmann A.O."/>
            <person name="Gurgui C."/>
            <person name="Wakimoto T."/>
            <person name="Kracht M."/>
            <person name="Crusemann M."/>
            <person name="Hentschel U."/>
            <person name="Abe I."/>
            <person name="Matsunaga S."/>
            <person name="Kalinowski J."/>
            <person name="Takeyama H."/>
            <person name="Piel J."/>
        </authorList>
    </citation>
    <scope>NUCLEOTIDE SEQUENCE [LARGE SCALE GENOMIC DNA]</scope>
    <source>
        <strain evidence="10">TSY1</strain>
    </source>
</reference>
<accession>W4L3W4</accession>
<dbReference type="Proteomes" id="UP000019141">
    <property type="component" value="Unassembled WGS sequence"/>
</dbReference>
<dbReference type="SUPFAM" id="SSF88723">
    <property type="entry name" value="PIN domain-like"/>
    <property type="match status" value="1"/>
</dbReference>
<keyword evidence="3" id="KW-0540">Nuclease</keyword>
<evidence type="ECO:0000313" key="9">
    <source>
        <dbReference type="EMBL" id="ETW92026.1"/>
    </source>
</evidence>
<sequence length="130" mass="14771">MYLCDTNILSELARPRPNAGVLDWAGTVRTINLSVVTVEEIYYGLTWKPNTRIRAWFDAFLEDHCTVWPVTIDIAKRCGTLRGELQSRGKTRSQADILLAATAQLHIFTLVTRNTRDFEDCAISLLNPFQ</sequence>
<dbReference type="InterPro" id="IPR002716">
    <property type="entry name" value="PIN_dom"/>
</dbReference>
<comment type="similarity">
    <text evidence="7">Belongs to the PINc/VapC protein family.</text>
</comment>
<dbReference type="InterPro" id="IPR050556">
    <property type="entry name" value="Type_II_TA_system_RNase"/>
</dbReference>
<evidence type="ECO:0000256" key="3">
    <source>
        <dbReference type="ARBA" id="ARBA00022722"/>
    </source>
</evidence>
<comment type="cofactor">
    <cofactor evidence="1">
        <name>Mg(2+)</name>
        <dbReference type="ChEBI" id="CHEBI:18420"/>
    </cofactor>
</comment>
<dbReference type="CDD" id="cd18746">
    <property type="entry name" value="PIN_VapC4-5_FitB-like"/>
    <property type="match status" value="1"/>
</dbReference>
<keyword evidence="6" id="KW-0460">Magnesium</keyword>
<evidence type="ECO:0000256" key="4">
    <source>
        <dbReference type="ARBA" id="ARBA00022723"/>
    </source>
</evidence>
<evidence type="ECO:0000256" key="6">
    <source>
        <dbReference type="ARBA" id="ARBA00022842"/>
    </source>
</evidence>
<dbReference type="GO" id="GO:0046872">
    <property type="term" value="F:metal ion binding"/>
    <property type="evidence" value="ECO:0007669"/>
    <property type="project" value="UniProtKB-KW"/>
</dbReference>
<dbReference type="InterPro" id="IPR029060">
    <property type="entry name" value="PIN-like_dom_sf"/>
</dbReference>
<evidence type="ECO:0000256" key="1">
    <source>
        <dbReference type="ARBA" id="ARBA00001946"/>
    </source>
</evidence>
<gene>
    <name evidence="9" type="ORF">ETSY1_45610</name>
</gene>
<evidence type="ECO:0000256" key="2">
    <source>
        <dbReference type="ARBA" id="ARBA00022649"/>
    </source>
</evidence>
<keyword evidence="2" id="KW-1277">Toxin-antitoxin system</keyword>
<keyword evidence="10" id="KW-1185">Reference proteome</keyword>
<dbReference type="GO" id="GO:0004518">
    <property type="term" value="F:nuclease activity"/>
    <property type="evidence" value="ECO:0007669"/>
    <property type="project" value="UniProtKB-KW"/>
</dbReference>
<dbReference type="GO" id="GO:0016787">
    <property type="term" value="F:hydrolase activity"/>
    <property type="evidence" value="ECO:0007669"/>
    <property type="project" value="UniProtKB-KW"/>
</dbReference>